<organism evidence="1">
    <name type="scientific">freshwater metagenome</name>
    <dbReference type="NCBI Taxonomy" id="449393"/>
    <lineage>
        <taxon>unclassified sequences</taxon>
        <taxon>metagenomes</taxon>
        <taxon>ecological metagenomes</taxon>
    </lineage>
</organism>
<protein>
    <submittedName>
        <fullName evidence="1">Unannotated protein</fullName>
    </submittedName>
</protein>
<sequence length="372" mass="37146">MANAPRPDVAAVIPGYGNLHGFSSTFDVSPGVHSVCAFALNASPYGDTNPSLGCRSVTVSGDPVGSLDGASAVLGGIRVSGWAIDPDTTSPVSVKVFVDGVAVAEGAASESRADIASVFPRYGAGHGYSVFAATSGGSHRVCVEAVNLPPSGTINRNLGCAVVVVSGQVFGNVETIIGGPGGVFVSGWAIDPDTGDSIVRVTLDGATVDIPTARTRPDVTAAFPVFTGAHGFEKLIPAAGGARRVCVTLLNQGATGADQPAVCRSVSVLSGNPFGNLENAVRTGTGISLSGWALDPDVAGPVSIHVYVNGAWGGSFTANGRRGDVGAAFPGYGSAHGFVIPLSAGQAPVSVCAYLINQGPGSTNPLLGCRSL</sequence>
<accession>A0A6J6IV08</accession>
<gene>
    <name evidence="1" type="ORF">UFOPK1835_02267</name>
</gene>
<dbReference type="AlphaFoldDB" id="A0A6J6IV08"/>
<evidence type="ECO:0000313" key="1">
    <source>
        <dbReference type="EMBL" id="CAB4628370.1"/>
    </source>
</evidence>
<name>A0A6J6IV08_9ZZZZ</name>
<dbReference type="EMBL" id="CAEZUP010000179">
    <property type="protein sequence ID" value="CAB4628370.1"/>
    <property type="molecule type" value="Genomic_DNA"/>
</dbReference>
<proteinExistence type="predicted"/>
<reference evidence="1" key="1">
    <citation type="submission" date="2020-05" db="EMBL/GenBank/DDBJ databases">
        <authorList>
            <person name="Chiriac C."/>
            <person name="Salcher M."/>
            <person name="Ghai R."/>
            <person name="Kavagutti S V."/>
        </authorList>
    </citation>
    <scope>NUCLEOTIDE SEQUENCE</scope>
</reference>